<sequence length="176" mass="19893">MAYESRMWLSLYRWIRRQGPSGYTYIKPLNAVLWAFIIVSAVETVALHLILPWKIVRIIVDVLSVYGLVWMFGILAGYKVNPHTIDGDGIRLRQGFFVEEFVPWDALSTARVGKRYHSENKMRLVDGQTVSLVVSGQTNVELHTADGGLIRFYADEPDAFAAALERELPLRPPSGS</sequence>
<evidence type="ECO:0000256" key="1">
    <source>
        <dbReference type="SAM" id="Phobius"/>
    </source>
</evidence>
<reference evidence="2" key="2">
    <citation type="submission" date="2020-09" db="EMBL/GenBank/DDBJ databases">
        <authorList>
            <person name="Sun Q."/>
            <person name="Ohkuma M."/>
        </authorList>
    </citation>
    <scope>NUCLEOTIDE SEQUENCE</scope>
    <source>
        <strain evidence="2">JCM 19831</strain>
    </source>
</reference>
<organism evidence="2 3">
    <name type="scientific">Dactylosporangium sucinum</name>
    <dbReference type="NCBI Taxonomy" id="1424081"/>
    <lineage>
        <taxon>Bacteria</taxon>
        <taxon>Bacillati</taxon>
        <taxon>Actinomycetota</taxon>
        <taxon>Actinomycetes</taxon>
        <taxon>Micromonosporales</taxon>
        <taxon>Micromonosporaceae</taxon>
        <taxon>Dactylosporangium</taxon>
    </lineage>
</organism>
<dbReference type="AlphaFoldDB" id="A0A917T934"/>
<feature type="transmembrane region" description="Helical" evidence="1">
    <location>
        <begin position="58"/>
        <end position="78"/>
    </location>
</feature>
<feature type="transmembrane region" description="Helical" evidence="1">
    <location>
        <begin position="31"/>
        <end position="51"/>
    </location>
</feature>
<keyword evidence="1" id="KW-1133">Transmembrane helix</keyword>
<evidence type="ECO:0008006" key="4">
    <source>
        <dbReference type="Google" id="ProtNLM"/>
    </source>
</evidence>
<dbReference type="EMBL" id="BMPI01000006">
    <property type="protein sequence ID" value="GGM14979.1"/>
    <property type="molecule type" value="Genomic_DNA"/>
</dbReference>
<protein>
    <recommendedName>
        <fullName evidence="4">PH domain-containing protein</fullName>
    </recommendedName>
</protein>
<evidence type="ECO:0000313" key="2">
    <source>
        <dbReference type="EMBL" id="GGM14979.1"/>
    </source>
</evidence>
<gene>
    <name evidence="2" type="ORF">GCM10007977_015150</name>
</gene>
<keyword evidence="1" id="KW-0812">Transmembrane</keyword>
<keyword evidence="3" id="KW-1185">Reference proteome</keyword>
<proteinExistence type="predicted"/>
<name>A0A917T934_9ACTN</name>
<dbReference type="Proteomes" id="UP000642070">
    <property type="component" value="Unassembled WGS sequence"/>
</dbReference>
<reference evidence="2" key="1">
    <citation type="journal article" date="2014" name="Int. J. Syst. Evol. Microbiol.">
        <title>Complete genome sequence of Corynebacterium casei LMG S-19264T (=DSM 44701T), isolated from a smear-ripened cheese.</title>
        <authorList>
            <consortium name="US DOE Joint Genome Institute (JGI-PGF)"/>
            <person name="Walter F."/>
            <person name="Albersmeier A."/>
            <person name="Kalinowski J."/>
            <person name="Ruckert C."/>
        </authorList>
    </citation>
    <scope>NUCLEOTIDE SEQUENCE</scope>
    <source>
        <strain evidence="2">JCM 19831</strain>
    </source>
</reference>
<accession>A0A917T934</accession>
<keyword evidence="1" id="KW-0472">Membrane</keyword>
<comment type="caution">
    <text evidence="2">The sequence shown here is derived from an EMBL/GenBank/DDBJ whole genome shotgun (WGS) entry which is preliminary data.</text>
</comment>
<evidence type="ECO:0000313" key="3">
    <source>
        <dbReference type="Proteomes" id="UP000642070"/>
    </source>
</evidence>